<dbReference type="SUPFAM" id="SSF53335">
    <property type="entry name" value="S-adenosyl-L-methionine-dependent methyltransferases"/>
    <property type="match status" value="1"/>
</dbReference>
<proteinExistence type="predicted"/>
<feature type="non-terminal residue" evidence="3">
    <location>
        <position position="368"/>
    </location>
</feature>
<reference evidence="3" key="1">
    <citation type="submission" date="2023-10" db="EMBL/GenBank/DDBJ databases">
        <authorList>
            <person name="Chen Y."/>
            <person name="Shah S."/>
            <person name="Dougan E. K."/>
            <person name="Thang M."/>
            <person name="Chan C."/>
        </authorList>
    </citation>
    <scope>NUCLEOTIDE SEQUENCE [LARGE SCALE GENOMIC DNA]</scope>
</reference>
<feature type="chain" id="PRO_5047278185" description="Methyltransferase FkbM domain-containing protein" evidence="1">
    <location>
        <begin position="24"/>
        <end position="368"/>
    </location>
</feature>
<dbReference type="Pfam" id="PF05050">
    <property type="entry name" value="Methyltransf_21"/>
    <property type="match status" value="1"/>
</dbReference>
<feature type="domain" description="Methyltransferase FkbM" evidence="2">
    <location>
        <begin position="158"/>
        <end position="276"/>
    </location>
</feature>
<protein>
    <recommendedName>
        <fullName evidence="2">Methyltransferase FkbM domain-containing protein</fullName>
    </recommendedName>
</protein>
<feature type="signal peptide" evidence="1">
    <location>
        <begin position="1"/>
        <end position="23"/>
    </location>
</feature>
<dbReference type="Gene3D" id="3.40.50.150">
    <property type="entry name" value="Vaccinia Virus protein VP39"/>
    <property type="match status" value="1"/>
</dbReference>
<evidence type="ECO:0000313" key="4">
    <source>
        <dbReference type="Proteomes" id="UP001189429"/>
    </source>
</evidence>
<dbReference type="Proteomes" id="UP001189429">
    <property type="component" value="Unassembled WGS sequence"/>
</dbReference>
<evidence type="ECO:0000256" key="1">
    <source>
        <dbReference type="SAM" id="SignalP"/>
    </source>
</evidence>
<keyword evidence="4" id="KW-1185">Reference proteome</keyword>
<evidence type="ECO:0000259" key="2">
    <source>
        <dbReference type="Pfam" id="PF05050"/>
    </source>
</evidence>
<dbReference type="EMBL" id="CAUYUJ010017655">
    <property type="protein sequence ID" value="CAK0876663.1"/>
    <property type="molecule type" value="Genomic_DNA"/>
</dbReference>
<dbReference type="PANTHER" id="PTHR34203:SF15">
    <property type="entry name" value="SLL1173 PROTEIN"/>
    <property type="match status" value="1"/>
</dbReference>
<organism evidence="3 4">
    <name type="scientific">Prorocentrum cordatum</name>
    <dbReference type="NCBI Taxonomy" id="2364126"/>
    <lineage>
        <taxon>Eukaryota</taxon>
        <taxon>Sar</taxon>
        <taxon>Alveolata</taxon>
        <taxon>Dinophyceae</taxon>
        <taxon>Prorocentrales</taxon>
        <taxon>Prorocentraceae</taxon>
        <taxon>Prorocentrum</taxon>
    </lineage>
</organism>
<dbReference type="InterPro" id="IPR052514">
    <property type="entry name" value="SAM-dependent_MTase"/>
</dbReference>
<dbReference type="InterPro" id="IPR006342">
    <property type="entry name" value="FkbM_mtfrase"/>
</dbReference>
<dbReference type="PANTHER" id="PTHR34203">
    <property type="entry name" value="METHYLTRANSFERASE, FKBM FAMILY PROTEIN"/>
    <property type="match status" value="1"/>
</dbReference>
<dbReference type="InterPro" id="IPR029063">
    <property type="entry name" value="SAM-dependent_MTases_sf"/>
</dbReference>
<sequence>MAPAGRRGRLVALVVAGLSATRADDDGWRRAGRDAFVGFLEALGCEQCAPLRDGAALSEVPFTLSSQVFGCADVDVLLPSLHWLYEAARRRLGGEPPGLLVDGGANVGRATARWLAAMGDTFGRATARNRSQAPCIICAGAEATEGRGAEGAASDPPGVAVVAVEPSPHNFALLQKHADESGWEHEGFLALRAALGSEPGEAPLAFTQEFAIDETATLLFEPQDQRPTQPVRVITLEEVLRAAGEAFPDMGAAATSSIFLLKLDIEGMEPAVLRSLSRLQVPAKFVSFEYAANVWQERLGPVVAGLHASGYFCFLVTNERLFPISGPFWDAVYELPMWSNVLCGQEGDADLDALLQLHSGAVGLWPMI</sequence>
<dbReference type="NCBIfam" id="TIGR01444">
    <property type="entry name" value="fkbM_fam"/>
    <property type="match status" value="1"/>
</dbReference>
<accession>A0ABN9VVZ7</accession>
<name>A0ABN9VVZ7_9DINO</name>
<keyword evidence="1" id="KW-0732">Signal</keyword>
<gene>
    <name evidence="3" type="ORF">PCOR1329_LOCUS60963</name>
</gene>
<comment type="caution">
    <text evidence="3">The sequence shown here is derived from an EMBL/GenBank/DDBJ whole genome shotgun (WGS) entry which is preliminary data.</text>
</comment>
<evidence type="ECO:0000313" key="3">
    <source>
        <dbReference type="EMBL" id="CAK0876663.1"/>
    </source>
</evidence>